<protein>
    <submittedName>
        <fullName evidence="3">Uncharacterized protein</fullName>
    </submittedName>
</protein>
<sequence length="77" mass="8998">YMVCVLDATVLLRAKWDTGLNEVWISIVPVEEAVKRVMKRDGADEERARQRIASKMSNREAVDHAHVVFCTLWEYEY</sequence>
<dbReference type="GO" id="GO:0005524">
    <property type="term" value="F:ATP binding"/>
    <property type="evidence" value="ECO:0007669"/>
    <property type="project" value="UniProtKB-KW"/>
</dbReference>
<dbReference type="InterPro" id="IPR027417">
    <property type="entry name" value="P-loop_NTPase"/>
</dbReference>
<dbReference type="InParanoid" id="A0A1X7TER7"/>
<dbReference type="EnsemblMetazoa" id="Aqu2.1.12862_001">
    <property type="protein sequence ID" value="Aqu2.1.12862_001"/>
    <property type="gene ID" value="Aqu2.1.12862"/>
</dbReference>
<keyword evidence="1" id="KW-0547">Nucleotide-binding</keyword>
<dbReference type="SUPFAM" id="SSF52540">
    <property type="entry name" value="P-loop containing nucleoside triphosphate hydrolases"/>
    <property type="match status" value="1"/>
</dbReference>
<dbReference type="AlphaFoldDB" id="A0A1X7TER7"/>
<proteinExistence type="predicted"/>
<evidence type="ECO:0000313" key="3">
    <source>
        <dbReference type="EnsemblMetazoa" id="Aqu2.1.12862_001"/>
    </source>
</evidence>
<organism evidence="3">
    <name type="scientific">Amphimedon queenslandica</name>
    <name type="common">Sponge</name>
    <dbReference type="NCBI Taxonomy" id="400682"/>
    <lineage>
        <taxon>Eukaryota</taxon>
        <taxon>Metazoa</taxon>
        <taxon>Porifera</taxon>
        <taxon>Demospongiae</taxon>
        <taxon>Heteroscleromorpha</taxon>
        <taxon>Haplosclerida</taxon>
        <taxon>Niphatidae</taxon>
        <taxon>Amphimedon</taxon>
    </lineage>
</organism>
<keyword evidence="2" id="KW-0067">ATP-binding</keyword>
<evidence type="ECO:0000256" key="1">
    <source>
        <dbReference type="ARBA" id="ARBA00022741"/>
    </source>
</evidence>
<evidence type="ECO:0000256" key="2">
    <source>
        <dbReference type="ARBA" id="ARBA00022840"/>
    </source>
</evidence>
<dbReference type="Gene3D" id="3.40.50.300">
    <property type="entry name" value="P-loop containing nucleotide triphosphate hydrolases"/>
    <property type="match status" value="1"/>
</dbReference>
<name>A0A1X7TER7_AMPQE</name>
<accession>A0A1X7TER7</accession>
<dbReference type="PROSITE" id="PS51219">
    <property type="entry name" value="DPCK"/>
    <property type="match status" value="1"/>
</dbReference>
<dbReference type="GO" id="GO:0004140">
    <property type="term" value="F:dephospho-CoA kinase activity"/>
    <property type="evidence" value="ECO:0007669"/>
    <property type="project" value="InterPro"/>
</dbReference>
<dbReference type="STRING" id="400682.A0A1X7TER7"/>
<dbReference type="Pfam" id="PF01121">
    <property type="entry name" value="CoaE"/>
    <property type="match status" value="1"/>
</dbReference>
<dbReference type="GO" id="GO:0015937">
    <property type="term" value="P:coenzyme A biosynthetic process"/>
    <property type="evidence" value="ECO:0007669"/>
    <property type="project" value="InterPro"/>
</dbReference>
<reference evidence="3" key="1">
    <citation type="submission" date="2017-05" db="UniProtKB">
        <authorList>
            <consortium name="EnsemblMetazoa"/>
        </authorList>
    </citation>
    <scope>IDENTIFICATION</scope>
</reference>
<dbReference type="InterPro" id="IPR001977">
    <property type="entry name" value="Depp_CoAkinase"/>
</dbReference>